<reference evidence="2 3" key="1">
    <citation type="submission" date="2024-07" db="EMBL/GenBank/DDBJ databases">
        <title>Chromosome-level genome assembly of the water stick insect Ranatra chinensis (Heteroptera: Nepidae).</title>
        <authorList>
            <person name="Liu X."/>
        </authorList>
    </citation>
    <scope>NUCLEOTIDE SEQUENCE [LARGE SCALE GENOMIC DNA]</scope>
    <source>
        <strain evidence="2">Cailab_2021Rc</strain>
        <tissue evidence="2">Muscle</tissue>
    </source>
</reference>
<evidence type="ECO:0000313" key="3">
    <source>
        <dbReference type="Proteomes" id="UP001558652"/>
    </source>
</evidence>
<organism evidence="2 3">
    <name type="scientific">Ranatra chinensis</name>
    <dbReference type="NCBI Taxonomy" id="642074"/>
    <lineage>
        <taxon>Eukaryota</taxon>
        <taxon>Metazoa</taxon>
        <taxon>Ecdysozoa</taxon>
        <taxon>Arthropoda</taxon>
        <taxon>Hexapoda</taxon>
        <taxon>Insecta</taxon>
        <taxon>Pterygota</taxon>
        <taxon>Neoptera</taxon>
        <taxon>Paraneoptera</taxon>
        <taxon>Hemiptera</taxon>
        <taxon>Heteroptera</taxon>
        <taxon>Panheteroptera</taxon>
        <taxon>Nepomorpha</taxon>
        <taxon>Nepidae</taxon>
        <taxon>Ranatrinae</taxon>
        <taxon>Ranatra</taxon>
    </lineage>
</organism>
<feature type="region of interest" description="Disordered" evidence="1">
    <location>
        <begin position="29"/>
        <end position="70"/>
    </location>
</feature>
<sequence>MRIWICGPESFSTESARVNRILGKVSQEQEVETRGKRTMDAAGGTHHTAISNNAVSNKSTTAHARRQGRTTQVFAASREDHTALRELFVRNNLLYHTYAFKGERRKKWVIHGLTASAPVGEILEDIRQTIPGAVRVIQMTKTDGDGRKRVLPTFILITKAVATQKDFKNLVIYSHYVQV</sequence>
<keyword evidence="3" id="KW-1185">Reference proteome</keyword>
<dbReference type="Proteomes" id="UP001558652">
    <property type="component" value="Unassembled WGS sequence"/>
</dbReference>
<dbReference type="AlphaFoldDB" id="A0ABD0Y4U9"/>
<evidence type="ECO:0000313" key="2">
    <source>
        <dbReference type="EMBL" id="KAL1122456.1"/>
    </source>
</evidence>
<accession>A0ABD0Y4U9</accession>
<feature type="compositionally biased region" description="Polar residues" evidence="1">
    <location>
        <begin position="48"/>
        <end position="62"/>
    </location>
</feature>
<evidence type="ECO:0000256" key="1">
    <source>
        <dbReference type="SAM" id="MobiDB-lite"/>
    </source>
</evidence>
<gene>
    <name evidence="2" type="ORF">AAG570_002787</name>
</gene>
<name>A0ABD0Y4U9_9HEMI</name>
<proteinExistence type="predicted"/>
<dbReference type="EMBL" id="JBFDAA010000013">
    <property type="protein sequence ID" value="KAL1122456.1"/>
    <property type="molecule type" value="Genomic_DNA"/>
</dbReference>
<comment type="caution">
    <text evidence="2">The sequence shown here is derived from an EMBL/GenBank/DDBJ whole genome shotgun (WGS) entry which is preliminary data.</text>
</comment>
<protein>
    <submittedName>
        <fullName evidence="2">Uncharacterized protein</fullName>
    </submittedName>
</protein>